<sequence>MLSLENRSGSFRPTQWLKACGGRNAFAPGDLLGLRQYFLI</sequence>
<comment type="caution">
    <text evidence="1">The sequence shown here is derived from an EMBL/GenBank/DDBJ whole genome shotgun (WGS) entry which is preliminary data.</text>
</comment>
<gene>
    <name evidence="1" type="ORF">CLOLEP_01881</name>
</gene>
<accession>A7VTI9</accession>
<reference evidence="1 2" key="1">
    <citation type="submission" date="2007-08" db="EMBL/GenBank/DDBJ databases">
        <title>Draft genome sequence of Clostridium leptum (DSM 753).</title>
        <authorList>
            <person name="Sudarsanam P."/>
            <person name="Ley R."/>
            <person name="Guruge J."/>
            <person name="Turnbaugh P.J."/>
            <person name="Mahowald M."/>
            <person name="Liep D."/>
            <person name="Gordon J."/>
        </authorList>
    </citation>
    <scope>NUCLEOTIDE SEQUENCE [LARGE SCALE GENOMIC DNA]</scope>
    <source>
        <strain evidence="1 2">DSM 753</strain>
    </source>
</reference>
<organism evidence="1 2">
    <name type="scientific">[Clostridium] leptum DSM 753</name>
    <dbReference type="NCBI Taxonomy" id="428125"/>
    <lineage>
        <taxon>Bacteria</taxon>
        <taxon>Bacillati</taxon>
        <taxon>Bacillota</taxon>
        <taxon>Clostridia</taxon>
        <taxon>Eubacteriales</taxon>
        <taxon>Oscillospiraceae</taxon>
        <taxon>Oscillospiraceae incertae sedis</taxon>
    </lineage>
</organism>
<name>A7VTI9_9FIRM</name>
<reference evidence="1 2" key="2">
    <citation type="submission" date="2007-08" db="EMBL/GenBank/DDBJ databases">
        <authorList>
            <person name="Fulton L."/>
            <person name="Clifton S."/>
            <person name="Fulton B."/>
            <person name="Xu J."/>
            <person name="Minx P."/>
            <person name="Pepin K.H."/>
            <person name="Johnson M."/>
            <person name="Thiruvilangam P."/>
            <person name="Bhonagiri V."/>
            <person name="Nash W.E."/>
            <person name="Wang C."/>
            <person name="Mardis E.R."/>
            <person name="Wilson R.K."/>
        </authorList>
    </citation>
    <scope>NUCLEOTIDE SEQUENCE [LARGE SCALE GENOMIC DNA]</scope>
    <source>
        <strain evidence="1 2">DSM 753</strain>
    </source>
</reference>
<proteinExistence type="predicted"/>
<dbReference type="Proteomes" id="UP000003490">
    <property type="component" value="Unassembled WGS sequence"/>
</dbReference>
<dbReference type="HOGENOM" id="CLU_3287430_0_0_9"/>
<dbReference type="AlphaFoldDB" id="A7VTI9"/>
<evidence type="ECO:0000313" key="2">
    <source>
        <dbReference type="Proteomes" id="UP000003490"/>
    </source>
</evidence>
<evidence type="ECO:0000313" key="1">
    <source>
        <dbReference type="EMBL" id="EDO61485.1"/>
    </source>
</evidence>
<dbReference type="EMBL" id="ABCB02000018">
    <property type="protein sequence ID" value="EDO61485.1"/>
    <property type="molecule type" value="Genomic_DNA"/>
</dbReference>
<protein>
    <submittedName>
        <fullName evidence="1">Uncharacterized protein</fullName>
    </submittedName>
</protein>